<keyword evidence="2" id="KW-1185">Reference proteome</keyword>
<name>A0ACC2BEV7_DIPCM</name>
<evidence type="ECO:0000313" key="2">
    <source>
        <dbReference type="Proteomes" id="UP001162992"/>
    </source>
</evidence>
<evidence type="ECO:0000313" key="1">
    <source>
        <dbReference type="EMBL" id="KAJ7528341.1"/>
    </source>
</evidence>
<gene>
    <name evidence="1" type="ORF">O6H91_16G095000</name>
</gene>
<comment type="caution">
    <text evidence="1">The sequence shown here is derived from an EMBL/GenBank/DDBJ whole genome shotgun (WGS) entry which is preliminary data.</text>
</comment>
<protein>
    <submittedName>
        <fullName evidence="1">Uncharacterized protein</fullName>
    </submittedName>
</protein>
<accession>A0ACC2BEV7</accession>
<dbReference type="Proteomes" id="UP001162992">
    <property type="component" value="Chromosome 16"/>
</dbReference>
<organism evidence="1 2">
    <name type="scientific">Diphasiastrum complanatum</name>
    <name type="common">Issler's clubmoss</name>
    <name type="synonym">Lycopodium complanatum</name>
    <dbReference type="NCBI Taxonomy" id="34168"/>
    <lineage>
        <taxon>Eukaryota</taxon>
        <taxon>Viridiplantae</taxon>
        <taxon>Streptophyta</taxon>
        <taxon>Embryophyta</taxon>
        <taxon>Tracheophyta</taxon>
        <taxon>Lycopodiopsida</taxon>
        <taxon>Lycopodiales</taxon>
        <taxon>Lycopodiaceae</taxon>
        <taxon>Lycopodioideae</taxon>
        <taxon>Diphasiastrum</taxon>
    </lineage>
</organism>
<proteinExistence type="predicted"/>
<dbReference type="EMBL" id="CM055107">
    <property type="protein sequence ID" value="KAJ7528341.1"/>
    <property type="molecule type" value="Genomic_DNA"/>
</dbReference>
<reference evidence="2" key="1">
    <citation type="journal article" date="2024" name="Proc. Natl. Acad. Sci. U.S.A.">
        <title>Extraordinary preservation of gene collinearity over three hundred million years revealed in homosporous lycophytes.</title>
        <authorList>
            <person name="Li C."/>
            <person name="Wickell D."/>
            <person name="Kuo L.Y."/>
            <person name="Chen X."/>
            <person name="Nie B."/>
            <person name="Liao X."/>
            <person name="Peng D."/>
            <person name="Ji J."/>
            <person name="Jenkins J."/>
            <person name="Williams M."/>
            <person name="Shu S."/>
            <person name="Plott C."/>
            <person name="Barry K."/>
            <person name="Rajasekar S."/>
            <person name="Grimwood J."/>
            <person name="Han X."/>
            <person name="Sun S."/>
            <person name="Hou Z."/>
            <person name="He W."/>
            <person name="Dai G."/>
            <person name="Sun C."/>
            <person name="Schmutz J."/>
            <person name="Leebens-Mack J.H."/>
            <person name="Li F.W."/>
            <person name="Wang L."/>
        </authorList>
    </citation>
    <scope>NUCLEOTIDE SEQUENCE [LARGE SCALE GENOMIC DNA]</scope>
    <source>
        <strain evidence="2">cv. PW_Plant_1</strain>
    </source>
</reference>
<sequence>MDFSLGSMGVSLGLSGGNIGFGDRTLANLTSEMAENRARILAQGGAGLLLPSTGMLKQTRSISEVEMEMESREEALAPLKLARPYQQDPYLYRPSVSGIHMSMAREGLSFYDAAATGGRYPFTAAQWAELEHQALIYKYIIHGYPVPDDLLVPIRKSVAALSGLPYGMSGVGWGSFSVGAGSSVDAEPGRCRRTDGKKWRCSRPVVPEQKYCERHMHRGRHRSRKAAEAQANSLSQQPPTTTPPPPPAAAPTQHPSLLTQSAHSISLKPTMVVNSASQQQISAASLATKTFLNRPSSPTTIATNPSCSSAALPTNHFQLPPQSPSASMAASKDPRFVNGLGNLRPEHLLASEMYGSSSRMLLEQKPSLPWPANAQLSKLPPLLHQKSSSNSVYLYDSPLMIMQEASPLSPFIDHQQQQQQQLGYFHSRHPSMEAADVKSENQPLRHFFDDWPRSRDSSTLSWSDAEEEKQPQPKSSATQLSISITAASDLTSSPARSKTVFSPLRLSMSRAGTEDAAADPTHMGLGMALTSHQSLWFPMSSMENPMGGPLAEALQSSGPHAVNKAGGGAGGLNLLGDGGRNDSSASPQESSRLPSPTGVLQKTFGCCFSDSSSSASSPASGKPEAVACDQNLKAHLTNGSTHVAT</sequence>